<evidence type="ECO:0000313" key="2">
    <source>
        <dbReference type="EMBL" id="PIQ71516.1"/>
    </source>
</evidence>
<reference evidence="2 3" key="1">
    <citation type="submission" date="2017-09" db="EMBL/GenBank/DDBJ databases">
        <title>Depth-based differentiation of microbial function through sediment-hosted aquifers and enrichment of novel symbionts in the deep terrestrial subsurface.</title>
        <authorList>
            <person name="Probst A.J."/>
            <person name="Ladd B."/>
            <person name="Jarett J.K."/>
            <person name="Geller-Mcgrath D.E."/>
            <person name="Sieber C.M."/>
            <person name="Emerson J.B."/>
            <person name="Anantharaman K."/>
            <person name="Thomas B.C."/>
            <person name="Malmstrom R."/>
            <person name="Stieglmeier M."/>
            <person name="Klingl A."/>
            <person name="Woyke T."/>
            <person name="Ryan C.M."/>
            <person name="Banfield J.F."/>
        </authorList>
    </citation>
    <scope>NUCLEOTIDE SEQUENCE [LARGE SCALE GENOMIC DNA]</scope>
    <source>
        <strain evidence="2">CG11_big_fil_rev_8_21_14_0_20_37_16</strain>
    </source>
</reference>
<accession>A0A2H0KJW0</accession>
<keyword evidence="1" id="KW-1133">Transmembrane helix</keyword>
<feature type="transmembrane region" description="Helical" evidence="1">
    <location>
        <begin position="24"/>
        <end position="41"/>
    </location>
</feature>
<evidence type="ECO:0000313" key="3">
    <source>
        <dbReference type="Proteomes" id="UP000229497"/>
    </source>
</evidence>
<dbReference type="AlphaFoldDB" id="A0A2H0KJW0"/>
<keyword evidence="1" id="KW-0472">Membrane</keyword>
<keyword evidence="1" id="KW-0812">Transmembrane</keyword>
<organism evidence="2 3">
    <name type="scientific">Candidatus Roizmanbacteria bacterium CG11_big_fil_rev_8_21_14_0_20_37_16</name>
    <dbReference type="NCBI Taxonomy" id="1974857"/>
    <lineage>
        <taxon>Bacteria</taxon>
        <taxon>Candidatus Roizmaniibacteriota</taxon>
    </lineage>
</organism>
<dbReference type="EMBL" id="PCVK01000084">
    <property type="protein sequence ID" value="PIQ71516.1"/>
    <property type="molecule type" value="Genomic_DNA"/>
</dbReference>
<name>A0A2H0KJW0_9BACT</name>
<sequence>GNTPAFGAARLKVRILAPQQMNKILRIIFITIFLFSTYHLIRDLLTNFGIHNYIVDFAHRSHLWCGQFNPWVCRWITVPSEIFNIIVSLIVLKRSNVGVLGILVLIQVPFWLLLVFLP</sequence>
<comment type="caution">
    <text evidence="2">The sequence shown here is derived from an EMBL/GenBank/DDBJ whole genome shotgun (WGS) entry which is preliminary data.</text>
</comment>
<evidence type="ECO:0000256" key="1">
    <source>
        <dbReference type="SAM" id="Phobius"/>
    </source>
</evidence>
<feature type="non-terminal residue" evidence="2">
    <location>
        <position position="1"/>
    </location>
</feature>
<feature type="transmembrane region" description="Helical" evidence="1">
    <location>
        <begin position="97"/>
        <end position="117"/>
    </location>
</feature>
<gene>
    <name evidence="2" type="ORF">COV87_02895</name>
</gene>
<proteinExistence type="predicted"/>
<dbReference type="Proteomes" id="UP000229497">
    <property type="component" value="Unassembled WGS sequence"/>
</dbReference>
<protein>
    <submittedName>
        <fullName evidence="2">Uncharacterized protein</fullName>
    </submittedName>
</protein>